<organism evidence="3 4">
    <name type="scientific">Acropora cervicornis</name>
    <name type="common">Staghorn coral</name>
    <dbReference type="NCBI Taxonomy" id="6130"/>
    <lineage>
        <taxon>Eukaryota</taxon>
        <taxon>Metazoa</taxon>
        <taxon>Cnidaria</taxon>
        <taxon>Anthozoa</taxon>
        <taxon>Hexacorallia</taxon>
        <taxon>Scleractinia</taxon>
        <taxon>Astrocoeniina</taxon>
        <taxon>Acroporidae</taxon>
        <taxon>Acropora</taxon>
    </lineage>
</organism>
<dbReference type="Proteomes" id="UP001249851">
    <property type="component" value="Unassembled WGS sequence"/>
</dbReference>
<feature type="compositionally biased region" description="Polar residues" evidence="2">
    <location>
        <begin position="301"/>
        <end position="313"/>
    </location>
</feature>
<comment type="caution">
    <text evidence="3">The sequence shown here is derived from an EMBL/GenBank/DDBJ whole genome shotgun (WGS) entry which is preliminary data.</text>
</comment>
<proteinExistence type="predicted"/>
<feature type="region of interest" description="Disordered" evidence="2">
    <location>
        <begin position="407"/>
        <end position="427"/>
    </location>
</feature>
<dbReference type="EMBL" id="JARQWQ010000148">
    <property type="protein sequence ID" value="KAK2548395.1"/>
    <property type="molecule type" value="Genomic_DNA"/>
</dbReference>
<evidence type="ECO:0000256" key="1">
    <source>
        <dbReference type="SAM" id="Coils"/>
    </source>
</evidence>
<sequence length="694" mass="78689">MKNSNLIGKKPSQTNQAVLQEQKCRVMSKRVEAAVKAAKLKVEMKYLDHETNLRRIQLEREIALADAEEEAIKLVMNKEGKNSLAHKDTLPFAPLTPPIREAANQERDEPSTPQDATLKQIVNLKAKQAELSALIVNQQRASTLPSQEPHVFKGNKKVDSEKDKLYFLSKYTTNKAHKVIKGFLTRDSHKGYKEARNLLAQRFGNQFRIVKGDNSSLQDFSDFLVRCEGAMQSIKYMEELNSTRLLQQISNKLPLKSGSRWCHQSHDVLKKTERTVSFHDLVAVNQHPTPLHNPTYKERSINQNTPESTQSESAHSHQARSEVTNDDRDSNLNVGPEANLEDLEAKRNKLDSLKEELNEAHHAYEELLDTLVEKEESYRWFDVRDREFLEKLMKICEYIQSLERSSYGSEKSVTSGHTSKTKSRKSDMSCKSTQYSLSLAKADASAKVAKAKIEMEFLEKETELKRLQLKKQYALAKAEENTFKEVLDEQLELNSVKENSTDAIPKTNPQVTTGSVKQEVKADGTTFIPISIARDNNSSQKGQLATPTHDQTSSINLALNQLVDLQVRQTELNSQLIKQQRSFHLPVKEPPIFSGNPFEYPAFITAFDAIITANVTADRDPLFFLKKFTSGKANDSVKGFLAAGSETAYKEARKLLDQRYGNPVIFAESLKSSLLNWRRLVTAIQRNSRTFLTF</sequence>
<name>A0AAD9PTJ2_ACRCE</name>
<feature type="region of interest" description="Disordered" evidence="2">
    <location>
        <begin position="283"/>
        <end position="343"/>
    </location>
</feature>
<reference evidence="3" key="1">
    <citation type="journal article" date="2023" name="G3 (Bethesda)">
        <title>Whole genome assembly and annotation of the endangered Caribbean coral Acropora cervicornis.</title>
        <authorList>
            <person name="Selwyn J.D."/>
            <person name="Vollmer S.V."/>
        </authorList>
    </citation>
    <scope>NUCLEOTIDE SEQUENCE</scope>
    <source>
        <strain evidence="3">K2</strain>
    </source>
</reference>
<evidence type="ECO:0000313" key="4">
    <source>
        <dbReference type="Proteomes" id="UP001249851"/>
    </source>
</evidence>
<feature type="coiled-coil region" evidence="1">
    <location>
        <begin position="441"/>
        <end position="470"/>
    </location>
</feature>
<protein>
    <submittedName>
        <fullName evidence="3">Uncharacterized protein</fullName>
    </submittedName>
</protein>
<reference evidence="3" key="2">
    <citation type="journal article" date="2023" name="Science">
        <title>Genomic signatures of disease resistance in endangered staghorn corals.</title>
        <authorList>
            <person name="Vollmer S.V."/>
            <person name="Selwyn J.D."/>
            <person name="Despard B.A."/>
            <person name="Roesel C.L."/>
        </authorList>
    </citation>
    <scope>NUCLEOTIDE SEQUENCE</scope>
    <source>
        <strain evidence="3">K2</strain>
    </source>
</reference>
<keyword evidence="4" id="KW-1185">Reference proteome</keyword>
<gene>
    <name evidence="3" type="ORF">P5673_031463</name>
</gene>
<feature type="compositionally biased region" description="Polar residues" evidence="2">
    <location>
        <begin position="407"/>
        <end position="418"/>
    </location>
</feature>
<accession>A0AAD9PTJ2</accession>
<evidence type="ECO:0000256" key="2">
    <source>
        <dbReference type="SAM" id="MobiDB-lite"/>
    </source>
</evidence>
<dbReference type="PANTHER" id="PTHR47331">
    <property type="entry name" value="PHD-TYPE DOMAIN-CONTAINING PROTEIN"/>
    <property type="match status" value="1"/>
</dbReference>
<keyword evidence="1" id="KW-0175">Coiled coil</keyword>
<dbReference type="AlphaFoldDB" id="A0AAD9PTJ2"/>
<evidence type="ECO:0000313" key="3">
    <source>
        <dbReference type="EMBL" id="KAK2548395.1"/>
    </source>
</evidence>
<feature type="compositionally biased region" description="Basic and acidic residues" evidence="2">
    <location>
        <begin position="319"/>
        <end position="330"/>
    </location>
</feature>